<feature type="transmembrane region" description="Helical" evidence="2">
    <location>
        <begin position="673"/>
        <end position="693"/>
    </location>
</feature>
<sequence length="1461" mass="157143">MAFNAGNAFVTVTPRFVAFQTYVRREMNSVMPTEGRSAGNAFGKSMSEGAQAGINSELPGLKRAAEAAGKTVQSATEKTVKARDTAADAVGKLRVAEEKLNQVRDSGKATPDQLAAAEERVASAQRKVEQTSRAAESAQKTYVEAMKTSSAAHETLQKAAEESEKATKDAGKSSSEASKTYASGWRGVGQRIKGALTGGVKTATAAAKKEAESGGKRAGTGFSNAFKGAVTGVAAGFSVAAVGGFVKDSLDLAGAAEQSVGAIDTVFKQNSAVMHQWAADAKKNVGISSNEYRELGTLLGSQLKNAGTPMDELADKTNGLIGMGADMASMFGGTTKEAVEAISSALKGEMDPIERYGITLSQTALEAEGLSKGILKPVVDSEKVSEAATKMALAQKKYNEVVKKHGKESDQAQRAQLALTSAERAYNKATAGKVPKLDNESKALAVQSALYAQSADAQGNFMREEDTFEHKRQVAIASWQDLKQTLGNVFLPAATQVFSFIGDQAIPALESFGGWVKQNEGWLKPLAIAVASVAGGFLAFRGAISIISGLTTVVTGFKGAFAALNVVMKANIFGIIISAIVGLVAVFMYFWNTNEGFRNFFINAWEAIKNAVGVAVEWIKGALATMGDFFSTVWGGIKVGVAAVVDFFTNTVAPMFVWFYENVITPIWNGIKLVIAIAVTAVIGIIKMWVWVWQNMLAPAITFVWEKILKPTFQAIGNFFAWVWTNLLKPAFDALVAGFKAVGTFFSWVWTSLLKPTFKALGDFFVWVWNTLLKPAFNWVKQSFTNIVNSIKWTWNNVLKPVFNALGTFFKWVWETILKPAIDAVKNHFQNFVNNVKWFWNNILKPVFNAVGTFMRDTVAPIFKRAVDTIKDVWSSIKGAFKNVWDWVSEKVFDPVKKLITETIPNAFQTGVDSIKEAWNKVANIARKPINFVIETVYGGLRSTFNKVADTLGLPDDWRLPEVKPLGEFYTGGWTGPGHKYQEAGIVHADEFVVRKESQRSIERSAPGFLDGLNRFGAKALGYANGGFVRPVKGGAYTSRFGASRGRYPHAGLDIAVPIGTPVFSPMDGTVRVAKTNAVTGRTGLGILVDHANGISTYQGHLSQLIAQAGQQVKAGQQIALSGNTGRSSGPHVHSEVWINGKPVDPWSYINGGATPTGGSGGGGWNPLQALFDLKDKMVADFTDQFGSSNMLAQIASGALGRLFTGPLDWIKEKAAAVGDFAQDTWGNVKDVFNGKDSEAQSAVRNVANGYGWGTGRHWDSLSKLINKESSWNPNAQNPTSSAYGLFQFLNSTWSGVGGRKTSDPALQAQYGLKYIQQRYGDPEKAWGFHKKNNWYANGGRVTPVPAFAKGGLAKGIALVGENGPELANFSSTARISTADMTSRILDGAGLQTQLAATQGLGAGYMDAILKSIEVTRHVSDGRGFEGIRIDRVELPPRATVDDLVGALKFEKRMSARGGAR</sequence>
<feature type="compositionally biased region" description="Basic and acidic residues" evidence="1">
    <location>
        <begin position="155"/>
        <end position="171"/>
    </location>
</feature>
<dbReference type="InterPro" id="IPR011055">
    <property type="entry name" value="Dup_hybrid_motif"/>
</dbReference>
<keyword evidence="5" id="KW-0378">Hydrolase</keyword>
<dbReference type="Pfam" id="PF01464">
    <property type="entry name" value="SLT"/>
    <property type="match status" value="1"/>
</dbReference>
<dbReference type="SUPFAM" id="SSF53955">
    <property type="entry name" value="Lysozyme-like"/>
    <property type="match status" value="1"/>
</dbReference>
<dbReference type="InterPro" id="IPR008258">
    <property type="entry name" value="Transglycosylase_SLT_dom_1"/>
</dbReference>
<feature type="compositionally biased region" description="Polar residues" evidence="1">
    <location>
        <begin position="131"/>
        <end position="140"/>
    </location>
</feature>
<dbReference type="PANTHER" id="PTHR21666">
    <property type="entry name" value="PEPTIDASE-RELATED"/>
    <property type="match status" value="1"/>
</dbReference>
<dbReference type="Gene3D" id="1.10.530.10">
    <property type="match status" value="1"/>
</dbReference>
<dbReference type="Proteomes" id="UP001195422">
    <property type="component" value="Unassembled WGS sequence"/>
</dbReference>
<reference evidence="5 6" key="1">
    <citation type="submission" date="2021-03" db="EMBL/GenBank/DDBJ databases">
        <title>Sequencing the genomes of 1000 actinobacteria strains.</title>
        <authorList>
            <person name="Klenk H.-P."/>
        </authorList>
    </citation>
    <scope>NUCLEOTIDE SEQUENCE [LARGE SCALE GENOMIC DNA]</scope>
    <source>
        <strain evidence="5 6">DSM 20168</strain>
    </source>
</reference>
<feature type="transmembrane region" description="Helical" evidence="2">
    <location>
        <begin position="566"/>
        <end position="591"/>
    </location>
</feature>
<keyword evidence="2" id="KW-0472">Membrane</keyword>
<dbReference type="Gene3D" id="1.20.120.20">
    <property type="entry name" value="Apolipoprotein"/>
    <property type="match status" value="1"/>
</dbReference>
<dbReference type="PANTHER" id="PTHR21666:SF270">
    <property type="entry name" value="MUREIN HYDROLASE ACTIVATOR ENVC"/>
    <property type="match status" value="1"/>
</dbReference>
<evidence type="ECO:0000313" key="5">
    <source>
        <dbReference type="EMBL" id="MBP2398912.1"/>
    </source>
</evidence>
<keyword evidence="6" id="KW-1185">Reference proteome</keyword>
<dbReference type="Pfam" id="PF01551">
    <property type="entry name" value="Peptidase_M23"/>
    <property type="match status" value="1"/>
</dbReference>
<dbReference type="GO" id="GO:0016787">
    <property type="term" value="F:hydrolase activity"/>
    <property type="evidence" value="ECO:0007669"/>
    <property type="project" value="UniProtKB-KW"/>
</dbReference>
<dbReference type="InterPro" id="IPR023346">
    <property type="entry name" value="Lysozyme-like_dom_sf"/>
</dbReference>
<comment type="caution">
    <text evidence="5">The sequence shown here is derived from an EMBL/GenBank/DDBJ whole genome shotgun (WGS) entry which is preliminary data.</text>
</comment>
<evidence type="ECO:0000259" key="3">
    <source>
        <dbReference type="Pfam" id="PF01464"/>
    </source>
</evidence>
<feature type="transmembrane region" description="Helical" evidence="2">
    <location>
        <begin position="639"/>
        <end position="661"/>
    </location>
</feature>
<dbReference type="InterPro" id="IPR050570">
    <property type="entry name" value="Cell_wall_metabolism_enzyme"/>
</dbReference>
<dbReference type="CDD" id="cd12797">
    <property type="entry name" value="M23_peptidase"/>
    <property type="match status" value="1"/>
</dbReference>
<dbReference type="SUPFAM" id="SSF51261">
    <property type="entry name" value="Duplicated hybrid motif"/>
    <property type="match status" value="1"/>
</dbReference>
<evidence type="ECO:0000256" key="1">
    <source>
        <dbReference type="SAM" id="MobiDB-lite"/>
    </source>
</evidence>
<feature type="region of interest" description="Disordered" evidence="1">
    <location>
        <begin position="101"/>
        <end position="182"/>
    </location>
</feature>
<name>A0ABS4XQY4_GLUPR</name>
<evidence type="ECO:0000313" key="6">
    <source>
        <dbReference type="Proteomes" id="UP001195422"/>
    </source>
</evidence>
<protein>
    <submittedName>
        <fullName evidence="5">Murein DD-endopeptidase MepM/ murein hydrolase activator NlpD/exonuclease VII small subunit</fullName>
    </submittedName>
</protein>
<feature type="transmembrane region" description="Helical" evidence="2">
    <location>
        <begin position="526"/>
        <end position="554"/>
    </location>
</feature>
<dbReference type="InterPro" id="IPR016047">
    <property type="entry name" value="M23ase_b-sheet_dom"/>
</dbReference>
<dbReference type="RefSeq" id="WP_188947677.1">
    <property type="nucleotide sequence ID" value="NZ_BMPH01000003.1"/>
</dbReference>
<evidence type="ECO:0000259" key="4">
    <source>
        <dbReference type="Pfam" id="PF01551"/>
    </source>
</evidence>
<accession>A0ABS4XQY4</accession>
<organism evidence="5 6">
    <name type="scientific">Glutamicibacter protophormiae</name>
    <name type="common">Brevibacterium protophormiae</name>
    <dbReference type="NCBI Taxonomy" id="37930"/>
    <lineage>
        <taxon>Bacteria</taxon>
        <taxon>Bacillati</taxon>
        <taxon>Actinomycetota</taxon>
        <taxon>Actinomycetes</taxon>
        <taxon>Micrococcales</taxon>
        <taxon>Micrococcaceae</taxon>
        <taxon>Glutamicibacter</taxon>
    </lineage>
</organism>
<proteinExistence type="predicted"/>
<dbReference type="EMBL" id="JAGIOJ010000001">
    <property type="protein sequence ID" value="MBP2398912.1"/>
    <property type="molecule type" value="Genomic_DNA"/>
</dbReference>
<keyword evidence="2" id="KW-1133">Transmembrane helix</keyword>
<feature type="domain" description="Transglycosylase SLT" evidence="3">
    <location>
        <begin position="1258"/>
        <end position="1325"/>
    </location>
</feature>
<feature type="compositionally biased region" description="Polar residues" evidence="1">
    <location>
        <begin position="172"/>
        <end position="181"/>
    </location>
</feature>
<evidence type="ECO:0000256" key="2">
    <source>
        <dbReference type="SAM" id="Phobius"/>
    </source>
</evidence>
<dbReference type="Gene3D" id="2.70.70.10">
    <property type="entry name" value="Glucose Permease (Domain IIA)"/>
    <property type="match status" value="1"/>
</dbReference>
<feature type="domain" description="M23ase beta-sheet core" evidence="4">
    <location>
        <begin position="1049"/>
        <end position="1146"/>
    </location>
</feature>
<gene>
    <name evidence="5" type="ORF">JOF39_001993</name>
</gene>
<keyword evidence="2" id="KW-0812">Transmembrane</keyword>
<feature type="compositionally biased region" description="Basic and acidic residues" evidence="1">
    <location>
        <begin position="117"/>
        <end position="130"/>
    </location>
</feature>